<dbReference type="Gene3D" id="3.40.50.10540">
    <property type="entry name" value="Crotonobetainyl-coa:carnitine coa-transferase, domain 1"/>
    <property type="match status" value="2"/>
</dbReference>
<protein>
    <submittedName>
        <fullName evidence="1">CoA transferase</fullName>
    </submittedName>
</protein>
<evidence type="ECO:0000313" key="1">
    <source>
        <dbReference type="EMBL" id="RKN60806.1"/>
    </source>
</evidence>
<comment type="caution">
    <text evidence="1">The sequence shown here is derived from an EMBL/GenBank/DDBJ whole genome shotgun (WGS) entry which is preliminary data.</text>
</comment>
<evidence type="ECO:0000313" key="2">
    <source>
        <dbReference type="Proteomes" id="UP000270343"/>
    </source>
</evidence>
<gene>
    <name evidence="1" type="ORF">D7231_32865</name>
</gene>
<dbReference type="PANTHER" id="PTHR48228:SF4">
    <property type="entry name" value="BLR3030 PROTEIN"/>
    <property type="match status" value="1"/>
</dbReference>
<dbReference type="EMBL" id="RBAM01000028">
    <property type="protein sequence ID" value="RKN60806.1"/>
    <property type="molecule type" value="Genomic_DNA"/>
</dbReference>
<dbReference type="SUPFAM" id="SSF89796">
    <property type="entry name" value="CoA-transferase family III (CaiB/BaiF)"/>
    <property type="match status" value="2"/>
</dbReference>
<dbReference type="InterPro" id="IPR023606">
    <property type="entry name" value="CoA-Trfase_III_dom_1_sf"/>
</dbReference>
<dbReference type="AlphaFoldDB" id="A0A3B0ANS4"/>
<dbReference type="Pfam" id="PF02515">
    <property type="entry name" value="CoA_transf_3"/>
    <property type="match status" value="2"/>
</dbReference>
<dbReference type="Proteomes" id="UP000270343">
    <property type="component" value="Unassembled WGS sequence"/>
</dbReference>
<reference evidence="1 2" key="1">
    <citation type="journal article" date="2015" name="Antonie Van Leeuwenhoek">
        <title>Streptomyces klenkii sp. nov., isolated from deep marine sediment.</title>
        <authorList>
            <person name="Veyisoglu A."/>
            <person name="Sahin N."/>
        </authorList>
    </citation>
    <scope>NUCLEOTIDE SEQUENCE [LARGE SCALE GENOMIC DNA]</scope>
    <source>
        <strain evidence="1 2">KCTC 29202</strain>
    </source>
</reference>
<dbReference type="InterPro" id="IPR050509">
    <property type="entry name" value="CoA-transferase_III"/>
</dbReference>
<dbReference type="PANTHER" id="PTHR48228">
    <property type="entry name" value="SUCCINYL-COA--D-CITRAMALATE COA-TRANSFERASE"/>
    <property type="match status" value="1"/>
</dbReference>
<organism evidence="1 2">
    <name type="scientific">Streptomyces klenkii</name>
    <dbReference type="NCBI Taxonomy" id="1420899"/>
    <lineage>
        <taxon>Bacteria</taxon>
        <taxon>Bacillati</taxon>
        <taxon>Actinomycetota</taxon>
        <taxon>Actinomycetes</taxon>
        <taxon>Kitasatosporales</taxon>
        <taxon>Streptomycetaceae</taxon>
        <taxon>Streptomyces</taxon>
    </lineage>
</organism>
<keyword evidence="1" id="KW-0808">Transferase</keyword>
<name>A0A3B0ANS4_9ACTN</name>
<sequence length="484" mass="51371">MRRAGMTVEQQQNSSTAYGALESLYRELGITAHDAGGTVKITGADPVTSSVHRIGDAAAAALAALGTEAAAVHQQRGGAAQDVTVSVEAAVRQLMAVFYTRMRGVPVAHMQEDPNLLGNSDFYRAADGRFVFVLFSYPHLRDIACRVLDCPPDRERIAAAVAQWDALRLEEAICERGGTAIAVRTQDEWRRHPQGRLLAEGPLIRIEKLGESAPEPFPEPFPAADGGLPLAGVRVLDNTHVIAGPIAARITAELGADVLHLSAPGRPDPVGMIVETGIGKRAAFCDLTDPAQAAAFWSTLAGADLYVSNYLNLDSKGFGPKTLAERRPGLVVLDFHGWGTQGPWAQRGGFDQLASAATGFAAEEGSFDAPRLPPTYLLNDYLAAVLGATGALEALRRRAREGGSYRVHVDLAKVCMWVQDLGLLPREQVAGLPAPDPARTGAGLATVHGPFGEVCYLPTQVGYSSLAPRLNRTAEPLGASPLAW</sequence>
<proteinExistence type="predicted"/>
<dbReference type="GO" id="GO:0016740">
    <property type="term" value="F:transferase activity"/>
    <property type="evidence" value="ECO:0007669"/>
    <property type="project" value="UniProtKB-KW"/>
</dbReference>
<dbReference type="InterPro" id="IPR003673">
    <property type="entry name" value="CoA-Trfase_fam_III"/>
</dbReference>
<accession>A0A3B0ANS4</accession>
<dbReference type="InterPro" id="IPR044855">
    <property type="entry name" value="CoA-Trfase_III_dom3_sf"/>
</dbReference>
<dbReference type="Gene3D" id="3.30.1540.10">
    <property type="entry name" value="formyl-coa transferase, domain 3"/>
    <property type="match status" value="1"/>
</dbReference>
<keyword evidence="2" id="KW-1185">Reference proteome</keyword>